<organism evidence="9 10">
    <name type="scientific">Marinicauda salina</name>
    <dbReference type="NCBI Taxonomy" id="2135793"/>
    <lineage>
        <taxon>Bacteria</taxon>
        <taxon>Pseudomonadati</taxon>
        <taxon>Pseudomonadota</taxon>
        <taxon>Alphaproteobacteria</taxon>
        <taxon>Maricaulales</taxon>
        <taxon>Maricaulaceae</taxon>
        <taxon>Marinicauda</taxon>
    </lineage>
</organism>
<dbReference type="EMBL" id="QEXV01000003">
    <property type="protein sequence ID" value="PWE17858.1"/>
    <property type="molecule type" value="Genomic_DNA"/>
</dbReference>
<dbReference type="GO" id="GO:0071978">
    <property type="term" value="P:bacterial-type flagellum-dependent swarming motility"/>
    <property type="evidence" value="ECO:0007669"/>
    <property type="project" value="TreeGrafter"/>
</dbReference>
<dbReference type="PANTHER" id="PTHR30435">
    <property type="entry name" value="FLAGELLAR PROTEIN"/>
    <property type="match status" value="1"/>
</dbReference>
<evidence type="ECO:0000256" key="4">
    <source>
        <dbReference type="ARBA" id="ARBA00023143"/>
    </source>
</evidence>
<evidence type="ECO:0000256" key="3">
    <source>
        <dbReference type="ARBA" id="ARBA00017941"/>
    </source>
</evidence>
<comment type="subcellular location">
    <subcellularLocation>
        <location evidence="1 6">Bacterial flagellum basal body</location>
    </subcellularLocation>
</comment>
<evidence type="ECO:0000256" key="5">
    <source>
        <dbReference type="ARBA" id="ARBA00025933"/>
    </source>
</evidence>
<evidence type="ECO:0000256" key="6">
    <source>
        <dbReference type="RuleBase" id="RU362062"/>
    </source>
</evidence>
<comment type="subunit">
    <text evidence="5 6">The basal body constitutes a major portion of the flagellar organelle and consists of four rings (L,P,S, and M) mounted on a central rod. The rod consists of about 26 subunits of FlgG in the distal portion, and FlgB, FlgC and FlgF are thought to build up the proximal portion of the rod with about 6 subunits each.</text>
</comment>
<name>A0A2U2BV19_9PROT</name>
<evidence type="ECO:0000313" key="10">
    <source>
        <dbReference type="Proteomes" id="UP000245168"/>
    </source>
</evidence>
<dbReference type="InterPro" id="IPR006299">
    <property type="entry name" value="FlgC"/>
</dbReference>
<keyword evidence="9" id="KW-0282">Flagellum</keyword>
<keyword evidence="9" id="KW-0969">Cilium</keyword>
<accession>A0A2U2BV19</accession>
<protein>
    <recommendedName>
        <fullName evidence="3 6">Flagellar basal-body rod protein FlgC</fullName>
    </recommendedName>
</protein>
<dbReference type="OrthoDB" id="9813951at2"/>
<evidence type="ECO:0000313" key="9">
    <source>
        <dbReference type="EMBL" id="PWE17858.1"/>
    </source>
</evidence>
<dbReference type="GO" id="GO:0030694">
    <property type="term" value="C:bacterial-type flagellum basal body, rod"/>
    <property type="evidence" value="ECO:0007669"/>
    <property type="project" value="UniProtKB-UniRule"/>
</dbReference>
<dbReference type="InterPro" id="IPR010930">
    <property type="entry name" value="Flg_bb/hook_C_dom"/>
</dbReference>
<dbReference type="PANTHER" id="PTHR30435:SF2">
    <property type="entry name" value="FLAGELLAR BASAL-BODY ROD PROTEIN FLGC"/>
    <property type="match status" value="1"/>
</dbReference>
<keyword evidence="9" id="KW-0966">Cell projection</keyword>
<dbReference type="NCBIfam" id="TIGR01395">
    <property type="entry name" value="FlgC"/>
    <property type="match status" value="1"/>
</dbReference>
<reference evidence="10" key="1">
    <citation type="submission" date="2018-05" db="EMBL/GenBank/DDBJ databases">
        <authorList>
            <person name="Liu B.-T."/>
        </authorList>
    </citation>
    <scope>NUCLEOTIDE SEQUENCE [LARGE SCALE GENOMIC DNA]</scope>
    <source>
        <strain evidence="10">WD6-1</strain>
    </source>
</reference>
<dbReference type="Proteomes" id="UP000245168">
    <property type="component" value="Unassembled WGS sequence"/>
</dbReference>
<comment type="similarity">
    <text evidence="2">Belongs to the flagella basal body rod proteins family.</text>
</comment>
<feature type="domain" description="Flagellar basal body rod protein N-terminal" evidence="7">
    <location>
        <begin position="1"/>
        <end position="29"/>
    </location>
</feature>
<dbReference type="InterPro" id="IPR001444">
    <property type="entry name" value="Flag_bb_rod_N"/>
</dbReference>
<keyword evidence="10" id="KW-1185">Reference proteome</keyword>
<evidence type="ECO:0000256" key="1">
    <source>
        <dbReference type="ARBA" id="ARBA00004117"/>
    </source>
</evidence>
<comment type="caution">
    <text evidence="9">The sequence shown here is derived from an EMBL/GenBank/DDBJ whole genome shotgun (WGS) entry which is preliminary data.</text>
</comment>
<proteinExistence type="inferred from homology"/>
<keyword evidence="4 6" id="KW-0975">Bacterial flagellum</keyword>
<dbReference type="Pfam" id="PF00460">
    <property type="entry name" value="Flg_bb_rod"/>
    <property type="match status" value="1"/>
</dbReference>
<evidence type="ECO:0000259" key="8">
    <source>
        <dbReference type="Pfam" id="PF06429"/>
    </source>
</evidence>
<dbReference type="AlphaFoldDB" id="A0A2U2BV19"/>
<sequence length="130" mass="14844">MQIAAAGLRAQSSRMRIIAENLANASSTGRTPEEDPYRRQIPVFDAELDRATGGELVRMTDVQPDRSDFKLVYEPGHPAANGDGYVRYPNVTFMVELMDMREAQRSYEANMNMIEGSRRMMERTLDLIRR</sequence>
<dbReference type="Pfam" id="PF06429">
    <property type="entry name" value="Flg_bbr_C"/>
    <property type="match status" value="1"/>
</dbReference>
<evidence type="ECO:0000256" key="2">
    <source>
        <dbReference type="ARBA" id="ARBA00009677"/>
    </source>
</evidence>
<feature type="domain" description="Flagellar basal-body/hook protein C-terminal" evidence="8">
    <location>
        <begin position="84"/>
        <end position="127"/>
    </location>
</feature>
<gene>
    <name evidence="9" type="primary">flgC</name>
    <name evidence="9" type="ORF">DDZ18_07685</name>
</gene>
<evidence type="ECO:0000259" key="7">
    <source>
        <dbReference type="Pfam" id="PF00460"/>
    </source>
</evidence>